<accession>A0B6X0</accession>
<dbReference type="Gene3D" id="3.30.2380.10">
    <property type="entry name" value="CGI121/TPRKB"/>
    <property type="match status" value="1"/>
</dbReference>
<name>A0B6X0_METTP</name>
<protein>
    <recommendedName>
        <fullName evidence="5">KEOPS complex Cgi121-like subunit</fullName>
    </recommendedName>
</protein>
<proteinExistence type="inferred from homology"/>
<dbReference type="HOGENOM" id="CLU_103619_0_0_2"/>
<dbReference type="GO" id="GO:0005829">
    <property type="term" value="C:cytosol"/>
    <property type="evidence" value="ECO:0007669"/>
    <property type="project" value="TreeGrafter"/>
</dbReference>
<evidence type="ECO:0000256" key="2">
    <source>
        <dbReference type="ARBA" id="ARBA00022694"/>
    </source>
</evidence>
<evidence type="ECO:0000256" key="1">
    <source>
        <dbReference type="ARBA" id="ARBA00005546"/>
    </source>
</evidence>
<organism evidence="3 4">
    <name type="scientific">Methanothrix thermoacetophila (strain DSM 6194 / JCM 14653 / NBRC 101360 / PT)</name>
    <name type="common">Methanosaeta thermophila</name>
    <dbReference type="NCBI Taxonomy" id="349307"/>
    <lineage>
        <taxon>Archaea</taxon>
        <taxon>Methanobacteriati</taxon>
        <taxon>Methanobacteriota</taxon>
        <taxon>Stenosarchaea group</taxon>
        <taxon>Methanomicrobia</taxon>
        <taxon>Methanotrichales</taxon>
        <taxon>Methanotrichaceae</taxon>
        <taxon>Methanothrix</taxon>
    </lineage>
</organism>
<comment type="similarity">
    <text evidence="1">Belongs to the CGI121/TPRKB family.</text>
</comment>
<dbReference type="Proteomes" id="UP000000674">
    <property type="component" value="Chromosome"/>
</dbReference>
<sequence>MRLLFGRPIPGIVNAIKNLRSKGYLIQALDAAMVVSERHVFYAAEKAIAAFQEGRNVAKDLGIEILRYASGQRQIEKALSLGVSDAAERVALLIVDDLEDDEVRRITGMLIEPDDLGIRFDAERVRRFYDISDAEIEAAGEDRIPDLVLERVALVDAYR</sequence>
<dbReference type="EMBL" id="CP000477">
    <property type="protein sequence ID" value="ABK14444.1"/>
    <property type="molecule type" value="Genomic_DNA"/>
</dbReference>
<dbReference type="STRING" id="349307.Mthe_0654"/>
<keyword evidence="2" id="KW-0819">tRNA processing</keyword>
<evidence type="ECO:0008006" key="5">
    <source>
        <dbReference type="Google" id="ProtNLM"/>
    </source>
</evidence>
<dbReference type="PANTHER" id="PTHR15840">
    <property type="entry name" value="CGI-121 FAMILY MEMBER"/>
    <property type="match status" value="1"/>
</dbReference>
<dbReference type="InterPro" id="IPR013926">
    <property type="entry name" value="CGI121/TPRKB"/>
</dbReference>
<keyword evidence="4" id="KW-1185">Reference proteome</keyword>
<dbReference type="GeneID" id="4463148"/>
<dbReference type="InterPro" id="IPR036504">
    <property type="entry name" value="CGI121/TPRKB_sf"/>
</dbReference>
<dbReference type="GO" id="GO:0000408">
    <property type="term" value="C:EKC/KEOPS complex"/>
    <property type="evidence" value="ECO:0007669"/>
    <property type="project" value="TreeGrafter"/>
</dbReference>
<dbReference type="RefSeq" id="WP_011695840.1">
    <property type="nucleotide sequence ID" value="NC_008553.1"/>
</dbReference>
<evidence type="ECO:0000313" key="3">
    <source>
        <dbReference type="EMBL" id="ABK14444.1"/>
    </source>
</evidence>
<dbReference type="PANTHER" id="PTHR15840:SF10">
    <property type="entry name" value="EKC_KEOPS COMPLEX SUBUNIT TPRKB"/>
    <property type="match status" value="1"/>
</dbReference>
<gene>
    <name evidence="3" type="ordered locus">Mthe_0654</name>
</gene>
<dbReference type="NCBIfam" id="NF011465">
    <property type="entry name" value="PRK14886.1-1"/>
    <property type="match status" value="1"/>
</dbReference>
<dbReference type="SUPFAM" id="SSF143870">
    <property type="entry name" value="PF0523-like"/>
    <property type="match status" value="1"/>
</dbReference>
<evidence type="ECO:0000313" key="4">
    <source>
        <dbReference type="Proteomes" id="UP000000674"/>
    </source>
</evidence>
<reference evidence="3 4" key="1">
    <citation type="submission" date="2006-10" db="EMBL/GenBank/DDBJ databases">
        <title>Complete sequence of Methanosaeta thermophila PT.</title>
        <authorList>
            <consortium name="US DOE Joint Genome Institute"/>
            <person name="Copeland A."/>
            <person name="Lucas S."/>
            <person name="Lapidus A."/>
            <person name="Barry K."/>
            <person name="Detter J.C."/>
            <person name="Glavina del Rio T."/>
            <person name="Hammon N."/>
            <person name="Israni S."/>
            <person name="Pitluck S."/>
            <person name="Chain P."/>
            <person name="Malfatti S."/>
            <person name="Shin M."/>
            <person name="Vergez L."/>
            <person name="Schmutz J."/>
            <person name="Larimer F."/>
            <person name="Land M."/>
            <person name="Hauser L."/>
            <person name="Kyrpides N."/>
            <person name="Kim E."/>
            <person name="Smith K.S."/>
            <person name="Ingram-Smith C."/>
            <person name="Richardson P."/>
        </authorList>
    </citation>
    <scope>NUCLEOTIDE SEQUENCE [LARGE SCALE GENOMIC DNA]</scope>
    <source>
        <strain evidence="4">DSM 6194 / JCM 14653 / NBRC 101360 / PT</strain>
    </source>
</reference>
<dbReference type="PIRSF" id="PIRSF022062">
    <property type="entry name" value="UCP022062"/>
    <property type="match status" value="1"/>
</dbReference>
<dbReference type="InterPro" id="IPR016799">
    <property type="entry name" value="UCP022062"/>
</dbReference>
<dbReference type="AlphaFoldDB" id="A0B6X0"/>
<dbReference type="GO" id="GO:0002949">
    <property type="term" value="P:tRNA threonylcarbamoyladenosine modification"/>
    <property type="evidence" value="ECO:0007669"/>
    <property type="project" value="TreeGrafter"/>
</dbReference>
<dbReference type="KEGG" id="mtp:Mthe_0654"/>
<dbReference type="OrthoDB" id="69587at2157"/>
<dbReference type="Pfam" id="PF08617">
    <property type="entry name" value="CGI-121"/>
    <property type="match status" value="1"/>
</dbReference>